<dbReference type="KEGG" id="fno:Fnod_1089"/>
<evidence type="ECO:0000259" key="2">
    <source>
        <dbReference type="Pfam" id="PF01464"/>
    </source>
</evidence>
<reference evidence="3 4" key="2">
    <citation type="journal article" date="2009" name="Proc. Natl. Acad. Sci. U.S.A.">
        <title>On the chimeric nature, thermophilic origin, and phylogenetic placement of the Thermotogales.</title>
        <authorList>
            <person name="Zhaxybayeva O."/>
            <person name="Swithers K.S."/>
            <person name="Lapierre P."/>
            <person name="Fournier G.P."/>
            <person name="Bickhart D.M."/>
            <person name="DeBoy R.T."/>
            <person name="Nelson K.E."/>
            <person name="Nesbo C.L."/>
            <person name="Doolittle W.F."/>
            <person name="Gogarten J.P."/>
            <person name="Noll K.M."/>
        </authorList>
    </citation>
    <scope>NUCLEOTIDE SEQUENCE [LARGE SCALE GENOMIC DNA]</scope>
    <source>
        <strain evidence="4">ATCC 35602 / DSM 5306 / Rt17-B1</strain>
    </source>
</reference>
<feature type="domain" description="Transglycosylase SLT" evidence="2">
    <location>
        <begin position="60"/>
        <end position="166"/>
    </location>
</feature>
<gene>
    <name evidence="3" type="ordered locus">Fnod_1089</name>
</gene>
<dbReference type="OrthoDB" id="9815002at2"/>
<dbReference type="InterPro" id="IPR023346">
    <property type="entry name" value="Lysozyme-like_dom_sf"/>
</dbReference>
<dbReference type="STRING" id="381764.Fnod_1089"/>
<evidence type="ECO:0000313" key="3">
    <source>
        <dbReference type="EMBL" id="ABS60937.1"/>
    </source>
</evidence>
<dbReference type="CAZy" id="GH23">
    <property type="family name" value="Glycoside Hydrolase Family 23"/>
</dbReference>
<proteinExistence type="predicted"/>
<dbReference type="Gene3D" id="1.10.530.10">
    <property type="match status" value="1"/>
</dbReference>
<accession>A7HM04</accession>
<dbReference type="RefSeq" id="WP_011994250.1">
    <property type="nucleotide sequence ID" value="NC_009718.1"/>
</dbReference>
<keyword evidence="4" id="KW-1185">Reference proteome</keyword>
<dbReference type="AlphaFoldDB" id="A7HM04"/>
<dbReference type="SUPFAM" id="SSF53955">
    <property type="entry name" value="Lysozyme-like"/>
    <property type="match status" value="1"/>
</dbReference>
<feature type="compositionally biased region" description="Low complexity" evidence="1">
    <location>
        <begin position="197"/>
        <end position="229"/>
    </location>
</feature>
<dbReference type="EMBL" id="CP000771">
    <property type="protein sequence ID" value="ABS60937.1"/>
    <property type="molecule type" value="Genomic_DNA"/>
</dbReference>
<feature type="region of interest" description="Disordered" evidence="1">
    <location>
        <begin position="197"/>
        <end position="238"/>
    </location>
</feature>
<protein>
    <submittedName>
        <fullName evidence="3">Lytic transglycosylase catalytic</fullName>
    </submittedName>
</protein>
<evidence type="ECO:0000313" key="4">
    <source>
        <dbReference type="Proteomes" id="UP000002415"/>
    </source>
</evidence>
<dbReference type="PANTHER" id="PTHR37423:SF2">
    <property type="entry name" value="MEMBRANE-BOUND LYTIC MUREIN TRANSGLYCOSYLASE C"/>
    <property type="match status" value="1"/>
</dbReference>
<dbReference type="HOGENOM" id="CLU_101726_0_0_0"/>
<sequence length="238" mass="26813">MLNNAKKLSKLILVLSFILILSSIALCETPKWFLEVVTKRRANVKEKTTEEFINDLWNTISDISEKYNIDPVFISTVIAIESNFTNAKGPGGVLGMMQILPSTAQGIARLLKLEVPKDGWNALLTDYKLNITYGTAYLSYLYKKTGSLSKALEEYNNGKNKQKYAATIMQQYEYYKSLHEKELKEKAQININTFIETSESSSTQQATQETQETTQETQTTNSTITENSTDTSATKSEN</sequence>
<evidence type="ECO:0000256" key="1">
    <source>
        <dbReference type="SAM" id="MobiDB-lite"/>
    </source>
</evidence>
<dbReference type="InterPro" id="IPR008258">
    <property type="entry name" value="Transglycosylase_SLT_dom_1"/>
</dbReference>
<dbReference type="eggNOG" id="COG0741">
    <property type="taxonomic scope" value="Bacteria"/>
</dbReference>
<dbReference type="Proteomes" id="UP000002415">
    <property type="component" value="Chromosome"/>
</dbReference>
<organism evidence="3 4">
    <name type="scientific">Fervidobacterium nodosum (strain ATCC 35602 / DSM 5306 / Rt17-B1)</name>
    <dbReference type="NCBI Taxonomy" id="381764"/>
    <lineage>
        <taxon>Bacteria</taxon>
        <taxon>Thermotogati</taxon>
        <taxon>Thermotogota</taxon>
        <taxon>Thermotogae</taxon>
        <taxon>Thermotogales</taxon>
        <taxon>Fervidobacteriaceae</taxon>
        <taxon>Fervidobacterium</taxon>
    </lineage>
</organism>
<reference evidence="3 4" key="1">
    <citation type="submission" date="2007-07" db="EMBL/GenBank/DDBJ databases">
        <title>Complete sequence of Fervidobacterium nodosum Rt17-B1.</title>
        <authorList>
            <consortium name="US DOE Joint Genome Institute"/>
            <person name="Copeland A."/>
            <person name="Lucas S."/>
            <person name="Lapidus A."/>
            <person name="Barry K."/>
            <person name="Glavina del Rio T."/>
            <person name="Dalin E."/>
            <person name="Tice H."/>
            <person name="Pitluck S."/>
            <person name="Saunders E."/>
            <person name="Brettin T."/>
            <person name="Bruce D."/>
            <person name="Detter J.C."/>
            <person name="Han C."/>
            <person name="Schmutz J."/>
            <person name="Larimer F."/>
            <person name="Land M."/>
            <person name="Hauser L."/>
            <person name="Kyrpides N."/>
            <person name="Mikhailova N."/>
            <person name="Nelson K."/>
            <person name="Gogarten J.P."/>
            <person name="Noll K."/>
            <person name="Richardson P."/>
        </authorList>
    </citation>
    <scope>NUCLEOTIDE SEQUENCE [LARGE SCALE GENOMIC DNA]</scope>
    <source>
        <strain evidence="4">ATCC 35602 / DSM 5306 / Rt17-B1</strain>
    </source>
</reference>
<dbReference type="Pfam" id="PF01464">
    <property type="entry name" value="SLT"/>
    <property type="match status" value="1"/>
</dbReference>
<dbReference type="PANTHER" id="PTHR37423">
    <property type="entry name" value="SOLUBLE LYTIC MUREIN TRANSGLYCOSYLASE-RELATED"/>
    <property type="match status" value="1"/>
</dbReference>
<name>A7HM04_FERNB</name>